<feature type="compositionally biased region" description="Basic and acidic residues" evidence="1">
    <location>
        <begin position="845"/>
        <end position="854"/>
    </location>
</feature>
<gene>
    <name evidence="4" type="ORF">CBER1_02749</name>
</gene>
<evidence type="ECO:0000256" key="1">
    <source>
        <dbReference type="SAM" id="MobiDB-lite"/>
    </source>
</evidence>
<feature type="region of interest" description="Disordered" evidence="1">
    <location>
        <begin position="845"/>
        <end position="890"/>
    </location>
</feature>
<evidence type="ECO:0000256" key="2">
    <source>
        <dbReference type="SAM" id="Phobius"/>
    </source>
</evidence>
<feature type="compositionally biased region" description="Polar residues" evidence="1">
    <location>
        <begin position="528"/>
        <end position="542"/>
    </location>
</feature>
<protein>
    <submittedName>
        <fullName evidence="4">Uncharacterized protein</fullName>
    </submittedName>
</protein>
<keyword evidence="2" id="KW-0472">Membrane</keyword>
<keyword evidence="3" id="KW-0732">Signal</keyword>
<feature type="compositionally biased region" description="Low complexity" evidence="1">
    <location>
        <begin position="723"/>
        <end position="737"/>
    </location>
</feature>
<feature type="region of interest" description="Disordered" evidence="1">
    <location>
        <begin position="713"/>
        <end position="791"/>
    </location>
</feature>
<proteinExistence type="predicted"/>
<accession>A0A2S6C6V8</accession>
<feature type="transmembrane region" description="Helical" evidence="2">
    <location>
        <begin position="164"/>
        <end position="188"/>
    </location>
</feature>
<feature type="chain" id="PRO_5015554411" evidence="3">
    <location>
        <begin position="23"/>
        <end position="890"/>
    </location>
</feature>
<keyword evidence="2" id="KW-1133">Transmembrane helix</keyword>
<keyword evidence="2" id="KW-0812">Transmembrane</keyword>
<dbReference type="EMBL" id="PNEN01000540">
    <property type="protein sequence ID" value="PPJ55433.1"/>
    <property type="molecule type" value="Genomic_DNA"/>
</dbReference>
<sequence length="890" mass="94481">MHSRASISCSLLLVLYTSLTKAQREGLLEARIPSPRDIEPRDFWSDLQTNHIDSVANAAQALVNQKFPGETPTNVNLQTVAWPSTYQIGGTTYTAIPTVTQTPTSITSESITSESTTSTESSSITSSTSMSTTESSSSVTSSTSTPTPTELHKKNHINDGDRKVAIALGVIFILAGIVAALLVLLAAWSRKRRTGSYFKPARCPDCTSSGAPSVLFGVDRNSGAWRAEHNEQTHSWLAGSRAFGSVRSGGTNSIRANFPEMTGSAERLPIPVEPGKALATHHDFPLVGDSCSSRGTGRLQKSRPTTREGFIELHDAPAGTAELSGDDLNTINELEGDSADQIQPITRRLSSFPFMFSSSVRGDSDAATTPGGTASRSNSGNTRTTASELDANESVVRRRHSSLTRLTINPVVMANVTGSETNLRNSSNGFGMTISDLDHDQNLRPSEMDGESPTRRASIWRELQRSTFTVDDLKAEIESLNALLVSGSEGASTSVATSPTAMDDDRRASVLSPSSTGAWSEVRDTSLDETCTAPTDYTARTPSNASQSAKSSSSSGDGSPTGYVSALRPASLLPGIKTTEVFLPPRPPQALLSATKPSSIHSVSSISTLSTPRLPAPPTPSERDTILNKLKQQNSSPRIAPTNTSPAWAPAGAYAMAPIWRKKRPAPLTPDFLLPSANSPRLVSPLSGGGGYGTKSPLSALASSFEDLSKTTTLRAPDPTAYPSSEALASPASATSPRRPRPRPLSPDWLPETLRAGNGARKGSADSVAAEEDKSKNGDSGPVENLGAGEEDHILSHRHSQYFRRCSRLDPGSPYSYTHAPVTPKFQSGAKLVHYPTSEEVRKFSFDDGSRESSSHGTNVQLETRGDGDDGWKPSGSDLEGGAGMWALMA</sequence>
<dbReference type="OrthoDB" id="3642429at2759"/>
<name>A0A2S6C6V8_9PEZI</name>
<feature type="region of interest" description="Disordered" evidence="1">
    <location>
        <begin position="361"/>
        <end position="394"/>
    </location>
</feature>
<feature type="signal peptide" evidence="3">
    <location>
        <begin position="1"/>
        <end position="22"/>
    </location>
</feature>
<dbReference type="AlphaFoldDB" id="A0A2S6C6V8"/>
<feature type="region of interest" description="Disordered" evidence="1">
    <location>
        <begin position="488"/>
        <end position="566"/>
    </location>
</feature>
<feature type="compositionally biased region" description="Polar residues" evidence="1">
    <location>
        <begin position="489"/>
        <end position="500"/>
    </location>
</feature>
<organism evidence="4 5">
    <name type="scientific">Cercospora berteroae</name>
    <dbReference type="NCBI Taxonomy" id="357750"/>
    <lineage>
        <taxon>Eukaryota</taxon>
        <taxon>Fungi</taxon>
        <taxon>Dikarya</taxon>
        <taxon>Ascomycota</taxon>
        <taxon>Pezizomycotina</taxon>
        <taxon>Dothideomycetes</taxon>
        <taxon>Dothideomycetidae</taxon>
        <taxon>Mycosphaerellales</taxon>
        <taxon>Mycosphaerellaceae</taxon>
        <taxon>Cercospora</taxon>
    </lineage>
</organism>
<evidence type="ECO:0000313" key="4">
    <source>
        <dbReference type="EMBL" id="PPJ55433.1"/>
    </source>
</evidence>
<reference evidence="5" key="1">
    <citation type="journal article" date="2017" name="bioRxiv">
        <title>Conservation of a gene cluster reveals novel cercosporin biosynthetic mechanisms and extends production to the genus Colletotrichum.</title>
        <authorList>
            <person name="de Jonge R."/>
            <person name="Ebert M.K."/>
            <person name="Huitt-Roehl C.R."/>
            <person name="Pal P."/>
            <person name="Suttle J.C."/>
            <person name="Spanner R.E."/>
            <person name="Neubauer J.D."/>
            <person name="Jurick W.M.II."/>
            <person name="Stott K.A."/>
            <person name="Secor G.A."/>
            <person name="Thomma B.P.H.J."/>
            <person name="Van de Peer Y."/>
            <person name="Townsend C.A."/>
            <person name="Bolton M.D."/>
        </authorList>
    </citation>
    <scope>NUCLEOTIDE SEQUENCE [LARGE SCALE GENOMIC DNA]</scope>
    <source>
        <strain evidence="5">CBS538.71</strain>
    </source>
</reference>
<feature type="compositionally biased region" description="Low complexity" evidence="1">
    <location>
        <begin position="543"/>
        <end position="558"/>
    </location>
</feature>
<feature type="region of interest" description="Disordered" evidence="1">
    <location>
        <begin position="104"/>
        <end position="156"/>
    </location>
</feature>
<comment type="caution">
    <text evidence="4">The sequence shown here is derived from an EMBL/GenBank/DDBJ whole genome shotgun (WGS) entry which is preliminary data.</text>
</comment>
<feature type="compositionally biased region" description="Polar residues" evidence="1">
    <location>
        <begin position="361"/>
        <end position="387"/>
    </location>
</feature>
<keyword evidence="5" id="KW-1185">Reference proteome</keyword>
<dbReference type="Proteomes" id="UP000237631">
    <property type="component" value="Unassembled WGS sequence"/>
</dbReference>
<evidence type="ECO:0000256" key="3">
    <source>
        <dbReference type="SAM" id="SignalP"/>
    </source>
</evidence>
<feature type="compositionally biased region" description="Low complexity" evidence="1">
    <location>
        <begin position="104"/>
        <end position="149"/>
    </location>
</feature>
<evidence type="ECO:0000313" key="5">
    <source>
        <dbReference type="Proteomes" id="UP000237631"/>
    </source>
</evidence>
<feature type="region of interest" description="Disordered" evidence="1">
    <location>
        <begin position="603"/>
        <end position="622"/>
    </location>
</feature>